<dbReference type="AlphaFoldDB" id="A0A418B0Z9"/>
<comment type="caution">
    <text evidence="7">The sequence shown here is derived from an EMBL/GenBank/DDBJ whole genome shotgun (WGS) entry which is preliminary data.</text>
</comment>
<keyword evidence="8" id="KW-1185">Reference proteome</keyword>
<dbReference type="Proteomes" id="UP000285060">
    <property type="component" value="Unassembled WGS sequence"/>
</dbReference>
<name>A0A418B0Z9_9STRA</name>
<dbReference type="SUPFAM" id="SSF46785">
    <property type="entry name" value="Winged helix' DNA-binding domain"/>
    <property type="match status" value="1"/>
</dbReference>
<evidence type="ECO:0000259" key="6">
    <source>
        <dbReference type="SMART" id="SM00415"/>
    </source>
</evidence>
<evidence type="ECO:0000313" key="7">
    <source>
        <dbReference type="EMBL" id="RHY31677.1"/>
    </source>
</evidence>
<keyword evidence="3" id="KW-0539">Nucleus</keyword>
<sequence>MSLLKKRYMKLTRLKLRKRLLDAMAQKTQNQHANSHVNSINTFERPSVHDIGVGRSAFQGPSATAASAPMGIPSNFLRNLYGFLNNNLLPDTIAWDADGRSFSILDADKMETSLPMPNLYRGRFKTFKMQLEKHGFMKSSDGTRYFRPDFVKGQPQHLGDVDMSPSAVSPSSFDEIMDDSTSAGSRSPMSLECRIQFPKKRRLHEDSRAASDPSTQPFWNSLHDQPHHNASTTTSGLLCSVSLSKHRVGAAVAAPATAPHQHHLHPPSIPSLRPHHDNMQARLPSINRAFPLFGLNKQVAAPAPNTGQ</sequence>
<dbReference type="GO" id="GO:0043565">
    <property type="term" value="F:sequence-specific DNA binding"/>
    <property type="evidence" value="ECO:0007669"/>
    <property type="project" value="InterPro"/>
</dbReference>
<dbReference type="InterPro" id="IPR036388">
    <property type="entry name" value="WH-like_DNA-bd_sf"/>
</dbReference>
<evidence type="ECO:0000256" key="3">
    <source>
        <dbReference type="ARBA" id="ARBA00023242"/>
    </source>
</evidence>
<feature type="compositionally biased region" description="Polar residues" evidence="5">
    <location>
        <begin position="179"/>
        <end position="188"/>
    </location>
</feature>
<organism evidence="7 8">
    <name type="scientific">Aphanomyces invadans</name>
    <dbReference type="NCBI Taxonomy" id="157072"/>
    <lineage>
        <taxon>Eukaryota</taxon>
        <taxon>Sar</taxon>
        <taxon>Stramenopiles</taxon>
        <taxon>Oomycota</taxon>
        <taxon>Saprolegniomycetes</taxon>
        <taxon>Saprolegniales</taxon>
        <taxon>Verrucalvaceae</taxon>
        <taxon>Aphanomyces</taxon>
    </lineage>
</organism>
<comment type="similarity">
    <text evidence="4">Belongs to the HSF family.</text>
</comment>
<evidence type="ECO:0000313" key="8">
    <source>
        <dbReference type="Proteomes" id="UP000285060"/>
    </source>
</evidence>
<feature type="region of interest" description="Disordered" evidence="5">
    <location>
        <begin position="156"/>
        <end position="233"/>
    </location>
</feature>
<gene>
    <name evidence="7" type="ORF">DYB32_003266</name>
</gene>
<dbReference type="GO" id="GO:0003700">
    <property type="term" value="F:DNA-binding transcription factor activity"/>
    <property type="evidence" value="ECO:0007669"/>
    <property type="project" value="InterPro"/>
</dbReference>
<reference evidence="7 8" key="1">
    <citation type="submission" date="2018-08" db="EMBL/GenBank/DDBJ databases">
        <title>Aphanomyces genome sequencing and annotation.</title>
        <authorList>
            <person name="Minardi D."/>
            <person name="Oidtmann B."/>
            <person name="Van Der Giezen M."/>
            <person name="Studholme D.J."/>
        </authorList>
    </citation>
    <scope>NUCLEOTIDE SEQUENCE [LARGE SCALE GENOMIC DNA]</scope>
    <source>
        <strain evidence="7 8">NJM0002</strain>
    </source>
</reference>
<protein>
    <recommendedName>
        <fullName evidence="6">HSF-type DNA-binding domain-containing protein</fullName>
    </recommendedName>
</protein>
<dbReference type="SMART" id="SM00415">
    <property type="entry name" value="HSF"/>
    <property type="match status" value="1"/>
</dbReference>
<dbReference type="EMBL" id="QUSY01000195">
    <property type="protein sequence ID" value="RHY31677.1"/>
    <property type="molecule type" value="Genomic_DNA"/>
</dbReference>
<dbReference type="InterPro" id="IPR000232">
    <property type="entry name" value="HSF_DNA-bd"/>
</dbReference>
<accession>A0A418B0Z9</accession>
<evidence type="ECO:0000256" key="4">
    <source>
        <dbReference type="RuleBase" id="RU004020"/>
    </source>
</evidence>
<comment type="subcellular location">
    <subcellularLocation>
        <location evidence="1">Nucleus</location>
    </subcellularLocation>
</comment>
<keyword evidence="2" id="KW-0238">DNA-binding</keyword>
<proteinExistence type="inferred from homology"/>
<feature type="compositionally biased region" description="Polar residues" evidence="5">
    <location>
        <begin position="212"/>
        <end position="233"/>
    </location>
</feature>
<evidence type="ECO:0000256" key="5">
    <source>
        <dbReference type="SAM" id="MobiDB-lite"/>
    </source>
</evidence>
<dbReference type="Gene3D" id="1.10.10.10">
    <property type="entry name" value="Winged helix-like DNA-binding domain superfamily/Winged helix DNA-binding domain"/>
    <property type="match status" value="1"/>
</dbReference>
<dbReference type="VEuPathDB" id="FungiDB:H310_02358"/>
<dbReference type="Pfam" id="PF00447">
    <property type="entry name" value="HSF_DNA-bind"/>
    <property type="match status" value="1"/>
</dbReference>
<evidence type="ECO:0000256" key="2">
    <source>
        <dbReference type="ARBA" id="ARBA00023125"/>
    </source>
</evidence>
<dbReference type="GO" id="GO:0005634">
    <property type="term" value="C:nucleus"/>
    <property type="evidence" value="ECO:0007669"/>
    <property type="project" value="UniProtKB-SubCell"/>
</dbReference>
<feature type="domain" description="HSF-type DNA-binding" evidence="6">
    <location>
        <begin position="72"/>
        <end position="164"/>
    </location>
</feature>
<dbReference type="InterPro" id="IPR036390">
    <property type="entry name" value="WH_DNA-bd_sf"/>
</dbReference>
<evidence type="ECO:0000256" key="1">
    <source>
        <dbReference type="ARBA" id="ARBA00004123"/>
    </source>
</evidence>